<dbReference type="GO" id="GO:0009306">
    <property type="term" value="P:protein secretion"/>
    <property type="evidence" value="ECO:0007669"/>
    <property type="project" value="InterPro"/>
</dbReference>
<dbReference type="InterPro" id="IPR001775">
    <property type="entry name" value="GspD/PilQ"/>
</dbReference>
<dbReference type="PANTHER" id="PTHR30332">
    <property type="entry name" value="PROBABLE GENERAL SECRETION PATHWAY PROTEIN D"/>
    <property type="match status" value="1"/>
</dbReference>
<dbReference type="PANTHER" id="PTHR30332:SF17">
    <property type="entry name" value="TYPE IV PILIATION SYSTEM PROTEIN DR_0774-RELATED"/>
    <property type="match status" value="1"/>
</dbReference>
<evidence type="ECO:0000313" key="5">
    <source>
        <dbReference type="EMBL" id="BBB32327.1"/>
    </source>
</evidence>
<dbReference type="Pfam" id="PF00263">
    <property type="entry name" value="Secretin"/>
    <property type="match status" value="1"/>
</dbReference>
<feature type="domain" description="Pilus formation protein N-terminal" evidence="4">
    <location>
        <begin position="20"/>
        <end position="88"/>
    </location>
</feature>
<dbReference type="Pfam" id="PF13629">
    <property type="entry name" value="T2SS-T3SS_pil_N"/>
    <property type="match status" value="1"/>
</dbReference>
<evidence type="ECO:0000259" key="4">
    <source>
        <dbReference type="Pfam" id="PF13629"/>
    </source>
</evidence>
<dbReference type="PRINTS" id="PR00811">
    <property type="entry name" value="BCTERIALGSPD"/>
</dbReference>
<dbReference type="PROSITE" id="PS00875">
    <property type="entry name" value="T2SP_D"/>
    <property type="match status" value="1"/>
</dbReference>
<evidence type="ECO:0000256" key="2">
    <source>
        <dbReference type="SAM" id="SignalP"/>
    </source>
</evidence>
<evidence type="ECO:0000313" key="6">
    <source>
        <dbReference type="Proteomes" id="UP000595564"/>
    </source>
</evidence>
<dbReference type="InterPro" id="IPR004846">
    <property type="entry name" value="T2SS/T3SS_dom"/>
</dbReference>
<proteinExistence type="inferred from homology"/>
<feature type="chain" id="PRO_5032989510" evidence="2">
    <location>
        <begin position="21"/>
        <end position="405"/>
    </location>
</feature>
<dbReference type="Proteomes" id="UP000595564">
    <property type="component" value="Chromosome"/>
</dbReference>
<protein>
    <submittedName>
        <fullName evidence="5">Pilus assembly protein CpaC</fullName>
    </submittedName>
</protein>
<feature type="domain" description="Type II/III secretion system secretin-like" evidence="3">
    <location>
        <begin position="223"/>
        <end position="372"/>
    </location>
</feature>
<dbReference type="InterPro" id="IPR050810">
    <property type="entry name" value="Bact_Secretion_Sys_Channel"/>
</dbReference>
<dbReference type="RefSeq" id="WP_201328673.1">
    <property type="nucleotide sequence ID" value="NZ_AP017470.1"/>
</dbReference>
<name>A0A7R6SZ30_9BACT</name>
<dbReference type="GO" id="GO:0015627">
    <property type="term" value="C:type II protein secretion system complex"/>
    <property type="evidence" value="ECO:0007669"/>
    <property type="project" value="TreeGrafter"/>
</dbReference>
<dbReference type="KEGG" id="thyd:TTHT_0759"/>
<accession>A0A7R6SZ30</accession>
<keyword evidence="2" id="KW-0732">Signal</keyword>
<comment type="similarity">
    <text evidence="1">Belongs to the bacterial secretin family.</text>
</comment>
<reference evidence="5 6" key="1">
    <citation type="journal article" date="2012" name="Extremophiles">
        <title>Thermotomaculum hydrothermale gen. nov., sp. nov., a novel heterotrophic thermophile within the phylum Acidobacteria from a deep-sea hydrothermal vent chimney in the Southern Okinawa Trough.</title>
        <authorList>
            <person name="Izumi H."/>
            <person name="Nunoura T."/>
            <person name="Miyazaki M."/>
            <person name="Mino S."/>
            <person name="Toki T."/>
            <person name="Takai K."/>
            <person name="Sako Y."/>
            <person name="Sawabe T."/>
            <person name="Nakagawa S."/>
        </authorList>
    </citation>
    <scope>NUCLEOTIDE SEQUENCE [LARGE SCALE GENOMIC DNA]</scope>
    <source>
        <strain evidence="5 6">AC55</strain>
    </source>
</reference>
<dbReference type="InterPro" id="IPR004845">
    <property type="entry name" value="T2SS_GspD_CS"/>
</dbReference>
<feature type="signal peptide" evidence="2">
    <location>
        <begin position="1"/>
        <end position="20"/>
    </location>
</feature>
<dbReference type="EMBL" id="AP017470">
    <property type="protein sequence ID" value="BBB32327.1"/>
    <property type="molecule type" value="Genomic_DNA"/>
</dbReference>
<organism evidence="5 6">
    <name type="scientific">Thermotomaculum hydrothermale</name>
    <dbReference type="NCBI Taxonomy" id="981385"/>
    <lineage>
        <taxon>Bacteria</taxon>
        <taxon>Pseudomonadati</taxon>
        <taxon>Acidobacteriota</taxon>
        <taxon>Holophagae</taxon>
        <taxon>Thermotomaculales</taxon>
        <taxon>Thermotomaculaceae</taxon>
        <taxon>Thermotomaculum</taxon>
    </lineage>
</organism>
<dbReference type="InterPro" id="IPR032789">
    <property type="entry name" value="T2SS-T3SS_pil_N"/>
</dbReference>
<evidence type="ECO:0000256" key="1">
    <source>
        <dbReference type="RuleBase" id="RU004003"/>
    </source>
</evidence>
<sequence>MKRKIFLIFALFLLCFSLMAQEFTLVMGKQKVIPAEGVKSVSSGNPRIVRIVIPKDQSKIILKAVGAGTTTVTLIKQDGSTEELTVNVIAHDPQKIKREVEQLLAGVEGIEIKTVGDKVIIDGEILTEKDNKRIDKVMKLYGDQVVKFAEFNRAYLPKEDNIMVEFNFCEVNTNKMGNYGINWNQAIKPLSVEYAKNFGTGDVVKSTIGIVSNFGQALNIMVGNGDAKVYDTHRVITVSGQPAEYFVGGEFGTRNITQDTSSVVWKKYGTQFKVTPEIDSLNNMRIKIDSEISELSGTMVDGIPALNTRKINTVVRIKEGQTIALGGFIKRIKSQDIQKVPGLGSIPVLGALFRSKQYQNGVTDGVIFITAKRISAEDQDMKQMIDKPIKEFHKEKKKWWQRDKK</sequence>
<dbReference type="AlphaFoldDB" id="A0A7R6SZ30"/>
<evidence type="ECO:0000259" key="3">
    <source>
        <dbReference type="Pfam" id="PF00263"/>
    </source>
</evidence>
<gene>
    <name evidence="5" type="primary">cpaC</name>
    <name evidence="5" type="ORF">TTHT_0759</name>
</gene>
<keyword evidence="6" id="KW-1185">Reference proteome</keyword>